<feature type="non-terminal residue" evidence="1">
    <location>
        <position position="1"/>
    </location>
</feature>
<evidence type="ECO:0000313" key="1">
    <source>
        <dbReference type="EMBL" id="KAF1915867.1"/>
    </source>
</evidence>
<dbReference type="Proteomes" id="UP000800096">
    <property type="component" value="Unassembled WGS sequence"/>
</dbReference>
<name>A0A6A5QP99_AMPQU</name>
<keyword evidence="2" id="KW-1185">Reference proteome</keyword>
<proteinExistence type="predicted"/>
<sequence length="53" mass="5977">RGKVVICVALLGITTLLLPSRRIAYSYFKILISINKILTCRFNVESPISCLYC</sequence>
<evidence type="ECO:0000313" key="2">
    <source>
        <dbReference type="Proteomes" id="UP000800096"/>
    </source>
</evidence>
<protein>
    <submittedName>
        <fullName evidence="1">Uncharacterized protein</fullName>
    </submittedName>
</protein>
<dbReference type="AlphaFoldDB" id="A0A6A5QP99"/>
<dbReference type="EMBL" id="ML979135">
    <property type="protein sequence ID" value="KAF1915867.1"/>
    <property type="molecule type" value="Genomic_DNA"/>
</dbReference>
<gene>
    <name evidence="1" type="ORF">BDU57DRAFT_449465</name>
</gene>
<accession>A0A6A5QP99</accession>
<reference evidence="1" key="1">
    <citation type="journal article" date="2020" name="Stud. Mycol.">
        <title>101 Dothideomycetes genomes: a test case for predicting lifestyles and emergence of pathogens.</title>
        <authorList>
            <person name="Haridas S."/>
            <person name="Albert R."/>
            <person name="Binder M."/>
            <person name="Bloem J."/>
            <person name="Labutti K."/>
            <person name="Salamov A."/>
            <person name="Andreopoulos B."/>
            <person name="Baker S."/>
            <person name="Barry K."/>
            <person name="Bills G."/>
            <person name="Bluhm B."/>
            <person name="Cannon C."/>
            <person name="Castanera R."/>
            <person name="Culley D."/>
            <person name="Daum C."/>
            <person name="Ezra D."/>
            <person name="Gonzalez J."/>
            <person name="Henrissat B."/>
            <person name="Kuo A."/>
            <person name="Liang C."/>
            <person name="Lipzen A."/>
            <person name="Lutzoni F."/>
            <person name="Magnuson J."/>
            <person name="Mondo S."/>
            <person name="Nolan M."/>
            <person name="Ohm R."/>
            <person name="Pangilinan J."/>
            <person name="Park H.-J."/>
            <person name="Ramirez L."/>
            <person name="Alfaro M."/>
            <person name="Sun H."/>
            <person name="Tritt A."/>
            <person name="Yoshinaga Y."/>
            <person name="Zwiers L.-H."/>
            <person name="Turgeon B."/>
            <person name="Goodwin S."/>
            <person name="Spatafora J."/>
            <person name="Crous P."/>
            <person name="Grigoriev I."/>
        </authorList>
    </citation>
    <scope>NUCLEOTIDE SEQUENCE</scope>
    <source>
        <strain evidence="1">HMLAC05119</strain>
    </source>
</reference>
<organism evidence="1 2">
    <name type="scientific">Ampelomyces quisqualis</name>
    <name type="common">Powdery mildew agent</name>
    <dbReference type="NCBI Taxonomy" id="50730"/>
    <lineage>
        <taxon>Eukaryota</taxon>
        <taxon>Fungi</taxon>
        <taxon>Dikarya</taxon>
        <taxon>Ascomycota</taxon>
        <taxon>Pezizomycotina</taxon>
        <taxon>Dothideomycetes</taxon>
        <taxon>Pleosporomycetidae</taxon>
        <taxon>Pleosporales</taxon>
        <taxon>Pleosporineae</taxon>
        <taxon>Phaeosphaeriaceae</taxon>
        <taxon>Ampelomyces</taxon>
    </lineage>
</organism>